<dbReference type="Pfam" id="PF00617">
    <property type="entry name" value="RasGEF"/>
    <property type="match status" value="1"/>
</dbReference>
<dbReference type="RefSeq" id="XP_033603021.1">
    <property type="nucleotide sequence ID" value="XM_033742368.1"/>
</dbReference>
<sequence length="938" mass="105325">MPLKNSSGAGSRASRTSSPELRKDGREKVESPHVRVRKASVPHEKQHTSNDAQHLERHGLGNTRELERGGEPGEDYEISQDPFFQRYNISGDAPDRQHSPALSRNSSSDAEGSLSPTHLKPPRLSSPPRTPATGTETSRMPELNICVLGAPSVGKTTFTMSLLGLRTPPTSAFSARKMAIDEQVYLIQLVELPLEDIPNLSGDDGICWPDTIDDMATPRIDAACVLYDVMNRESLAPIPETLNALNKAALPFALVAWKCDNHPAMRKVDPVDVVDRARTFMGDIHTFEASEKTNEVHKVCLSYILRAIMSTREQPTFLTARRRANSSAVRHGAHGQPWAKKHERASSEYSGIRMRMHTPEPIETGSSKLASNLYRRHQRTQTAETTHQTFLDLEDSPGYDSADTEGAQHSDHEGSVVSEMPTDETGYTFDQLVTRLLALPMSKNDTKFQAIFLALYRKFATPGQLLDAIIERFQALENDKKPQVLKTISQLRHLTILEQWIRIYPGDFAYISSQRKCKRFISRLMGVRIFSIAAQEMATDMESVSEDDDTHWACCDKARDQQEAVKSFAHPNSVLDEDSGDEDYAHLTGSASMNDARSLASGPRSSTVSIPTSAHSCPQSLLNGVEMAQRQARGLTPLPRMSLTKVQWHTLIGIDEEHIARELTRIDWVMFQAIRPRDLVRNVTLNAEQKKQCRSLENVNRMTEHFNHTAAWVTNYILLRDKPKHRALMLEKFMRLARKVREMNNYNALGAILAGIKGAPVHRLAATRELIPPLVSKDFMKLDILMNPQRSHFAYRLAWDNSSGERIPYLPLHRRDLVSAAEGNSTFIGERKSDATLSVVHPGTAVFTGRGDVREAPPTGVQGKERINWKKFEIMGEVIVSMQRAQGTPYPSTTRNDEVRSLFLEVKLTKSDDELYERSVALEATASANQQRFNWFKR</sequence>
<dbReference type="Pfam" id="PF00618">
    <property type="entry name" value="RasGEF_N"/>
    <property type="match status" value="1"/>
</dbReference>
<dbReference type="Gene3D" id="3.40.50.300">
    <property type="entry name" value="P-loop containing nucleotide triphosphate hydrolases"/>
    <property type="match status" value="1"/>
</dbReference>
<dbReference type="PANTHER" id="PTHR23113:SF348">
    <property type="entry name" value="GUANYL-NUCLEOTIDE EXCHANGE FACTOR RASGEF, PUTATIVE (AFU_ORTHOLOGUE AFUA_1G04700)-RELATED"/>
    <property type="match status" value="1"/>
</dbReference>
<keyword evidence="7" id="KW-1185">Reference proteome</keyword>
<dbReference type="GeneID" id="54483422"/>
<feature type="domain" description="Ras-GEF" evidence="4">
    <location>
        <begin position="655"/>
        <end position="925"/>
    </location>
</feature>
<organism evidence="6 7">
    <name type="scientific">Pseudovirgaria hyperparasitica</name>
    <dbReference type="NCBI Taxonomy" id="470096"/>
    <lineage>
        <taxon>Eukaryota</taxon>
        <taxon>Fungi</taxon>
        <taxon>Dikarya</taxon>
        <taxon>Ascomycota</taxon>
        <taxon>Pezizomycotina</taxon>
        <taxon>Dothideomycetes</taxon>
        <taxon>Dothideomycetes incertae sedis</taxon>
        <taxon>Acrospermales</taxon>
        <taxon>Acrospermaceae</taxon>
        <taxon>Pseudovirgaria</taxon>
    </lineage>
</organism>
<dbReference type="GO" id="GO:0005886">
    <property type="term" value="C:plasma membrane"/>
    <property type="evidence" value="ECO:0007669"/>
    <property type="project" value="TreeGrafter"/>
</dbReference>
<dbReference type="CDD" id="cd06224">
    <property type="entry name" value="REM"/>
    <property type="match status" value="1"/>
</dbReference>
<feature type="region of interest" description="Disordered" evidence="3">
    <location>
        <begin position="376"/>
        <end position="421"/>
    </location>
</feature>
<dbReference type="PROSITE" id="PS50212">
    <property type="entry name" value="RASGEF_NTER"/>
    <property type="match status" value="1"/>
</dbReference>
<dbReference type="InterPro" id="IPR027417">
    <property type="entry name" value="P-loop_NTPase"/>
</dbReference>
<evidence type="ECO:0000256" key="1">
    <source>
        <dbReference type="ARBA" id="ARBA00022658"/>
    </source>
</evidence>
<dbReference type="SUPFAM" id="SSF48366">
    <property type="entry name" value="Ras GEF"/>
    <property type="match status" value="1"/>
</dbReference>
<dbReference type="Proteomes" id="UP000799437">
    <property type="component" value="Unassembled WGS sequence"/>
</dbReference>
<feature type="compositionally biased region" description="Basic and acidic residues" evidence="3">
    <location>
        <begin position="20"/>
        <end position="33"/>
    </location>
</feature>
<evidence type="ECO:0000313" key="6">
    <source>
        <dbReference type="EMBL" id="KAF2760570.1"/>
    </source>
</evidence>
<protein>
    <submittedName>
        <fullName evidence="6">Ras GEF</fullName>
    </submittedName>
</protein>
<dbReference type="AlphaFoldDB" id="A0A6A6WF09"/>
<proteinExistence type="predicted"/>
<dbReference type="PROSITE" id="PS50009">
    <property type="entry name" value="RASGEF_CAT"/>
    <property type="match status" value="1"/>
</dbReference>
<evidence type="ECO:0000259" key="5">
    <source>
        <dbReference type="PROSITE" id="PS50212"/>
    </source>
</evidence>
<feature type="compositionally biased region" description="Low complexity" evidence="3">
    <location>
        <begin position="1"/>
        <end position="18"/>
    </location>
</feature>
<dbReference type="InterPro" id="IPR000651">
    <property type="entry name" value="Ras-like_Gua-exchang_fac_N"/>
</dbReference>
<evidence type="ECO:0000313" key="7">
    <source>
        <dbReference type="Proteomes" id="UP000799437"/>
    </source>
</evidence>
<dbReference type="InterPro" id="IPR008937">
    <property type="entry name" value="Ras-like_GEF"/>
</dbReference>
<feature type="compositionally biased region" description="Basic and acidic residues" evidence="3">
    <location>
        <begin position="41"/>
        <end position="71"/>
    </location>
</feature>
<feature type="compositionally biased region" description="Polar residues" evidence="3">
    <location>
        <begin position="100"/>
        <end position="116"/>
    </location>
</feature>
<feature type="domain" description="N-terminal Ras-GEF" evidence="5">
    <location>
        <begin position="420"/>
        <end position="549"/>
    </location>
</feature>
<dbReference type="GO" id="GO:0005085">
    <property type="term" value="F:guanyl-nucleotide exchange factor activity"/>
    <property type="evidence" value="ECO:0007669"/>
    <property type="project" value="UniProtKB-KW"/>
</dbReference>
<dbReference type="InterPro" id="IPR036964">
    <property type="entry name" value="RASGEF_cat_dom_sf"/>
</dbReference>
<dbReference type="Gene3D" id="1.20.870.10">
    <property type="entry name" value="Son of sevenless (SoS) protein Chain: S domain 1"/>
    <property type="match status" value="1"/>
</dbReference>
<keyword evidence="1 2" id="KW-0344">Guanine-nucleotide releasing factor</keyword>
<reference evidence="6" key="1">
    <citation type="journal article" date="2020" name="Stud. Mycol.">
        <title>101 Dothideomycetes genomes: a test case for predicting lifestyles and emergence of pathogens.</title>
        <authorList>
            <person name="Haridas S."/>
            <person name="Albert R."/>
            <person name="Binder M."/>
            <person name="Bloem J."/>
            <person name="Labutti K."/>
            <person name="Salamov A."/>
            <person name="Andreopoulos B."/>
            <person name="Baker S."/>
            <person name="Barry K."/>
            <person name="Bills G."/>
            <person name="Bluhm B."/>
            <person name="Cannon C."/>
            <person name="Castanera R."/>
            <person name="Culley D."/>
            <person name="Daum C."/>
            <person name="Ezra D."/>
            <person name="Gonzalez J."/>
            <person name="Henrissat B."/>
            <person name="Kuo A."/>
            <person name="Liang C."/>
            <person name="Lipzen A."/>
            <person name="Lutzoni F."/>
            <person name="Magnuson J."/>
            <person name="Mondo S."/>
            <person name="Nolan M."/>
            <person name="Ohm R."/>
            <person name="Pangilinan J."/>
            <person name="Park H.-J."/>
            <person name="Ramirez L."/>
            <person name="Alfaro M."/>
            <person name="Sun H."/>
            <person name="Tritt A."/>
            <person name="Yoshinaga Y."/>
            <person name="Zwiers L.-H."/>
            <person name="Turgeon B."/>
            <person name="Goodwin S."/>
            <person name="Spatafora J."/>
            <person name="Crous P."/>
            <person name="Grigoriev I."/>
        </authorList>
    </citation>
    <scope>NUCLEOTIDE SEQUENCE</scope>
    <source>
        <strain evidence="6">CBS 121739</strain>
    </source>
</reference>
<name>A0A6A6WF09_9PEZI</name>
<feature type="compositionally biased region" description="Polar residues" evidence="3">
    <location>
        <begin position="380"/>
        <end position="389"/>
    </location>
</feature>
<dbReference type="OrthoDB" id="28357at2759"/>
<gene>
    <name evidence="6" type="ORF">EJ05DRAFT_450287</name>
</gene>
<accession>A0A6A6WF09</accession>
<dbReference type="PANTHER" id="PTHR23113">
    <property type="entry name" value="GUANINE NUCLEOTIDE EXCHANGE FACTOR"/>
    <property type="match status" value="1"/>
</dbReference>
<feature type="region of interest" description="Disordered" evidence="3">
    <location>
        <begin position="1"/>
        <end position="140"/>
    </location>
</feature>
<dbReference type="InterPro" id="IPR023578">
    <property type="entry name" value="Ras_GEF_dom_sf"/>
</dbReference>
<dbReference type="EMBL" id="ML996568">
    <property type="protein sequence ID" value="KAF2760570.1"/>
    <property type="molecule type" value="Genomic_DNA"/>
</dbReference>
<dbReference type="CDD" id="cd00882">
    <property type="entry name" value="Ras_like_GTPase"/>
    <property type="match status" value="1"/>
</dbReference>
<evidence type="ECO:0000256" key="3">
    <source>
        <dbReference type="SAM" id="MobiDB-lite"/>
    </source>
</evidence>
<dbReference type="GO" id="GO:0007265">
    <property type="term" value="P:Ras protein signal transduction"/>
    <property type="evidence" value="ECO:0007669"/>
    <property type="project" value="TreeGrafter"/>
</dbReference>
<dbReference type="SUPFAM" id="SSF52540">
    <property type="entry name" value="P-loop containing nucleoside triphosphate hydrolases"/>
    <property type="match status" value="1"/>
</dbReference>
<dbReference type="SMART" id="SM00147">
    <property type="entry name" value="RasGEF"/>
    <property type="match status" value="1"/>
</dbReference>
<dbReference type="InterPro" id="IPR001895">
    <property type="entry name" value="RASGEF_cat_dom"/>
</dbReference>
<evidence type="ECO:0000259" key="4">
    <source>
        <dbReference type="PROSITE" id="PS50009"/>
    </source>
</evidence>
<evidence type="ECO:0000256" key="2">
    <source>
        <dbReference type="PROSITE-ProRule" id="PRU00168"/>
    </source>
</evidence>
<dbReference type="Gene3D" id="1.10.840.10">
    <property type="entry name" value="Ras guanine-nucleotide exchange factors catalytic domain"/>
    <property type="match status" value="1"/>
</dbReference>